<comment type="similarity">
    <text evidence="2">Belongs to the NAD(P)-dependent epimerase/dehydratase family.</text>
</comment>
<evidence type="ECO:0000313" key="5">
    <source>
        <dbReference type="Proteomes" id="UP000555411"/>
    </source>
</evidence>
<evidence type="ECO:0000256" key="1">
    <source>
        <dbReference type="ARBA" id="ARBA00005125"/>
    </source>
</evidence>
<comment type="pathway">
    <text evidence="1">Bacterial outer membrane biogenesis; LPS O-antigen biosynthesis.</text>
</comment>
<dbReference type="Pfam" id="PF01370">
    <property type="entry name" value="Epimerase"/>
    <property type="match status" value="1"/>
</dbReference>
<dbReference type="InterPro" id="IPR013445">
    <property type="entry name" value="CDP_4_6_deHydtase"/>
</dbReference>
<evidence type="ECO:0000313" key="4">
    <source>
        <dbReference type="EMBL" id="MBC2835809.1"/>
    </source>
</evidence>
<accession>A0A842I846</accession>
<dbReference type="GO" id="GO:0047733">
    <property type="term" value="F:CDP-glucose 4,6-dehydratase activity"/>
    <property type="evidence" value="ECO:0007669"/>
    <property type="project" value="UniProtKB-EC"/>
</dbReference>
<name>A0A842I846_9RHOB</name>
<comment type="caution">
    <text evidence="4">The sequence shown here is derived from an EMBL/GenBank/DDBJ whole genome shotgun (WGS) entry which is preliminary data.</text>
</comment>
<gene>
    <name evidence="4" type="primary">rfbG</name>
    <name evidence="4" type="ORF">H7F16_09865</name>
</gene>
<protein>
    <submittedName>
        <fullName evidence="4">CDP-glucose 4,6-dehydratase</fullName>
        <ecNumber evidence="4">4.2.1.45</ecNumber>
    </submittedName>
</protein>
<organism evidence="4 5">
    <name type="scientific">Paragemmobacter straminiformis</name>
    <dbReference type="NCBI Taxonomy" id="2045119"/>
    <lineage>
        <taxon>Bacteria</taxon>
        <taxon>Pseudomonadati</taxon>
        <taxon>Pseudomonadota</taxon>
        <taxon>Alphaproteobacteria</taxon>
        <taxon>Rhodobacterales</taxon>
        <taxon>Paracoccaceae</taxon>
        <taxon>Paragemmobacter</taxon>
    </lineage>
</organism>
<dbReference type="NCBIfam" id="TIGR02622">
    <property type="entry name" value="CDP_4_6_dhtase"/>
    <property type="match status" value="1"/>
</dbReference>
<dbReference type="AlphaFoldDB" id="A0A842I846"/>
<dbReference type="Proteomes" id="UP000555411">
    <property type="component" value="Unassembled WGS sequence"/>
</dbReference>
<evidence type="ECO:0000256" key="2">
    <source>
        <dbReference type="ARBA" id="ARBA00007637"/>
    </source>
</evidence>
<keyword evidence="5" id="KW-1185">Reference proteome</keyword>
<sequence>MGASRFLAADGYAARPRPSASPVGRGRRAVETVVRRPSPAFWRGKRVLLTGHTGFKGAWAARMLAALGAEVTGFALDPAAGPSAHAALRVADCTRDLRGDLRDARAVAAAAKGQEVTLHFAAQAIVAAGYADPAGTWESNVTGTLHLLQGLRGTGGAAAVVVTSDKVYRNSGQDRPFVEGDALGDTDPYSASKAACEVLVASHRASFRDLPALATGRAGNVIGGGDFGAARLVPDLVRARLAAVPLVLRNPASTRPFQHVLDVVAGYLLLAEALAEGGAPPAVNFGPAEAELTVAELLAHWEHATGRAVDWRLSDAPPMVEKPRLALDSRLAERALGWRPRLGTARAVAETARWYDAWQAGADMAALSDAAIDRFLAGNEI</sequence>
<dbReference type="InterPro" id="IPR036291">
    <property type="entry name" value="NAD(P)-bd_dom_sf"/>
</dbReference>
<dbReference type="PANTHER" id="PTHR43000">
    <property type="entry name" value="DTDP-D-GLUCOSE 4,6-DEHYDRATASE-RELATED"/>
    <property type="match status" value="1"/>
</dbReference>
<dbReference type="Gene3D" id="3.90.25.10">
    <property type="entry name" value="UDP-galactose 4-epimerase, domain 1"/>
    <property type="match status" value="1"/>
</dbReference>
<evidence type="ECO:0000259" key="3">
    <source>
        <dbReference type="Pfam" id="PF01370"/>
    </source>
</evidence>
<feature type="domain" description="NAD-dependent epimerase/dehydratase" evidence="3">
    <location>
        <begin position="47"/>
        <end position="286"/>
    </location>
</feature>
<dbReference type="Gene3D" id="3.40.50.720">
    <property type="entry name" value="NAD(P)-binding Rossmann-like Domain"/>
    <property type="match status" value="1"/>
</dbReference>
<dbReference type="InterPro" id="IPR001509">
    <property type="entry name" value="Epimerase_deHydtase"/>
</dbReference>
<dbReference type="EC" id="4.2.1.45" evidence="4"/>
<keyword evidence="4" id="KW-0456">Lyase</keyword>
<proteinExistence type="inferred from homology"/>
<dbReference type="EMBL" id="JACLQD010000002">
    <property type="protein sequence ID" value="MBC2835809.1"/>
    <property type="molecule type" value="Genomic_DNA"/>
</dbReference>
<reference evidence="4 5" key="1">
    <citation type="journal article" date="2017" name="Int. J. Syst. Evol. Microbiol.">
        <title>Gemmobacter straminiformis sp. nov., isolated from an artificial fountain.</title>
        <authorList>
            <person name="Kang J.Y."/>
            <person name="Kim M.J."/>
            <person name="Chun J."/>
            <person name="Son K.P."/>
            <person name="Jahng K.Y."/>
        </authorList>
    </citation>
    <scope>NUCLEOTIDE SEQUENCE [LARGE SCALE GENOMIC DNA]</scope>
    <source>
        <strain evidence="4 5">CAM-8</strain>
    </source>
</reference>
<dbReference type="SUPFAM" id="SSF51735">
    <property type="entry name" value="NAD(P)-binding Rossmann-fold domains"/>
    <property type="match status" value="1"/>
</dbReference>